<keyword evidence="1 2" id="KW-0694">RNA-binding</keyword>
<dbReference type="CDD" id="cd21608">
    <property type="entry name" value="RRM2_NsCP33_like"/>
    <property type="match status" value="1"/>
</dbReference>
<dbReference type="InterPro" id="IPR035979">
    <property type="entry name" value="RBD_domain_sf"/>
</dbReference>
<dbReference type="PROSITE" id="PS50102">
    <property type="entry name" value="RRM"/>
    <property type="match status" value="1"/>
</dbReference>
<evidence type="ECO:0000259" key="3">
    <source>
        <dbReference type="PROSITE" id="PS50102"/>
    </source>
</evidence>
<proteinExistence type="predicted"/>
<accession>A0A835HG19</accession>
<dbReference type="Gene3D" id="3.30.70.330">
    <property type="match status" value="1"/>
</dbReference>
<evidence type="ECO:0000256" key="2">
    <source>
        <dbReference type="PROSITE-ProRule" id="PRU00176"/>
    </source>
</evidence>
<dbReference type="SUPFAM" id="SSF54928">
    <property type="entry name" value="RNA-binding domain, RBD"/>
    <property type="match status" value="1"/>
</dbReference>
<dbReference type="PANTHER" id="PTHR48027">
    <property type="entry name" value="HETEROGENEOUS NUCLEAR RIBONUCLEOPROTEIN 87F-RELATED"/>
    <property type="match status" value="1"/>
</dbReference>
<organism evidence="4 5">
    <name type="scientific">Coptis chinensis</name>
    <dbReference type="NCBI Taxonomy" id="261450"/>
    <lineage>
        <taxon>Eukaryota</taxon>
        <taxon>Viridiplantae</taxon>
        <taxon>Streptophyta</taxon>
        <taxon>Embryophyta</taxon>
        <taxon>Tracheophyta</taxon>
        <taxon>Spermatophyta</taxon>
        <taxon>Magnoliopsida</taxon>
        <taxon>Ranunculales</taxon>
        <taxon>Ranunculaceae</taxon>
        <taxon>Coptidoideae</taxon>
        <taxon>Coptis</taxon>
    </lineage>
</organism>
<evidence type="ECO:0000313" key="4">
    <source>
        <dbReference type="EMBL" id="KAF9599071.1"/>
    </source>
</evidence>
<comment type="caution">
    <text evidence="4">The sequence shown here is derived from an EMBL/GenBank/DDBJ whole genome shotgun (WGS) entry which is preliminary data.</text>
</comment>
<dbReference type="InterPro" id="IPR048289">
    <property type="entry name" value="RRM2_NsCP33-like"/>
</dbReference>
<dbReference type="AlphaFoldDB" id="A0A835HG19"/>
<sequence length="282" mass="31799">MAKHGPLFARFIGKLELPEVKHLLHAQAECVRVVRYARVVSDWLKWRQLEKCTLWGSEAYLRRSFQLDGLLGEDLAANCLWESGAEFTYLLGSRSCYILTPQVSGYGNYYPLRSCVAFAFSGIKFILKESRDNKEVIMSTVLLFPWSKVFKDKITHSNILYLDRCCHNFPSLVALGPARTFSGPPVLCGLDTGNHKGLSYDTNESVLKDAFGRHGELIEVKVICDRKSGKSKGFGFVQFTTESSAGKALQEMDGQLLDGRNIRVDYAKKDDWKSHVEWKGIG</sequence>
<dbReference type="Proteomes" id="UP000631114">
    <property type="component" value="Unassembled WGS sequence"/>
</dbReference>
<gene>
    <name evidence="4" type="ORF">IFM89_033678</name>
</gene>
<keyword evidence="5" id="KW-1185">Reference proteome</keyword>
<dbReference type="SMART" id="SM00360">
    <property type="entry name" value="RRM"/>
    <property type="match status" value="1"/>
</dbReference>
<dbReference type="InterPro" id="IPR052462">
    <property type="entry name" value="SLIRP/GR-RBP-like"/>
</dbReference>
<feature type="domain" description="RRM" evidence="3">
    <location>
        <begin position="197"/>
        <end position="269"/>
    </location>
</feature>
<protein>
    <recommendedName>
        <fullName evidence="3">RRM domain-containing protein</fullName>
    </recommendedName>
</protein>
<name>A0A835HG19_9MAGN</name>
<dbReference type="InterPro" id="IPR000504">
    <property type="entry name" value="RRM_dom"/>
</dbReference>
<dbReference type="Pfam" id="PF00076">
    <property type="entry name" value="RRM_1"/>
    <property type="match status" value="1"/>
</dbReference>
<dbReference type="OrthoDB" id="439808at2759"/>
<dbReference type="EMBL" id="JADFTS010000007">
    <property type="protein sequence ID" value="KAF9599071.1"/>
    <property type="molecule type" value="Genomic_DNA"/>
</dbReference>
<reference evidence="4 5" key="1">
    <citation type="submission" date="2020-10" db="EMBL/GenBank/DDBJ databases">
        <title>The Coptis chinensis genome and diversification of protoberbering-type alkaloids.</title>
        <authorList>
            <person name="Wang B."/>
            <person name="Shu S."/>
            <person name="Song C."/>
            <person name="Liu Y."/>
        </authorList>
    </citation>
    <scope>NUCLEOTIDE SEQUENCE [LARGE SCALE GENOMIC DNA]</scope>
    <source>
        <strain evidence="4">HL-2020</strain>
        <tissue evidence="4">Leaf</tissue>
    </source>
</reference>
<dbReference type="GO" id="GO:0003723">
    <property type="term" value="F:RNA binding"/>
    <property type="evidence" value="ECO:0007669"/>
    <property type="project" value="UniProtKB-UniRule"/>
</dbReference>
<dbReference type="InterPro" id="IPR012677">
    <property type="entry name" value="Nucleotide-bd_a/b_plait_sf"/>
</dbReference>
<evidence type="ECO:0000256" key="1">
    <source>
        <dbReference type="ARBA" id="ARBA00022884"/>
    </source>
</evidence>
<evidence type="ECO:0000313" key="5">
    <source>
        <dbReference type="Proteomes" id="UP000631114"/>
    </source>
</evidence>